<accession>A0A168JND6</accession>
<dbReference type="CDD" id="cd00090">
    <property type="entry name" value="HTH_ARSR"/>
    <property type="match status" value="1"/>
</dbReference>
<keyword evidence="4" id="KW-1185">Reference proteome</keyword>
<dbReference type="Gene3D" id="1.10.10.10">
    <property type="entry name" value="Winged helix-like DNA-binding domain superfamily/Winged helix DNA-binding domain"/>
    <property type="match status" value="1"/>
</dbReference>
<evidence type="ECO:0000313" key="4">
    <source>
        <dbReference type="Proteomes" id="UP000077355"/>
    </source>
</evidence>
<dbReference type="NCBIfam" id="NF005061">
    <property type="entry name" value="PRK06474.1"/>
    <property type="match status" value="1"/>
</dbReference>
<dbReference type="InterPro" id="IPR036388">
    <property type="entry name" value="WH-like_DNA-bd_sf"/>
</dbReference>
<dbReference type="EMBL" id="LVJI01000049">
    <property type="protein sequence ID" value="OAB40935.1"/>
    <property type="molecule type" value="Genomic_DNA"/>
</dbReference>
<reference evidence="2 4" key="1">
    <citation type="submission" date="2016-03" db="EMBL/GenBank/DDBJ databases">
        <title>Draft genome sequence of Paenibacillus antarcticus CECT 5836.</title>
        <authorList>
            <person name="Shin S.-K."/>
            <person name="Yi H."/>
        </authorList>
    </citation>
    <scope>NUCLEOTIDE SEQUENCE [LARGE SCALE GENOMIC DNA]</scope>
    <source>
        <strain evidence="2 4">CECT 5836</strain>
    </source>
</reference>
<dbReference type="InterPro" id="IPR011991">
    <property type="entry name" value="ArsR-like_HTH"/>
</dbReference>
<name>A0A168JND6_9BACL</name>
<organism evidence="2 4">
    <name type="scientific">Paenibacillus antarcticus</name>
    <dbReference type="NCBI Taxonomy" id="253703"/>
    <lineage>
        <taxon>Bacteria</taxon>
        <taxon>Bacillati</taxon>
        <taxon>Bacillota</taxon>
        <taxon>Bacilli</taxon>
        <taxon>Bacillales</taxon>
        <taxon>Paenibacillaceae</taxon>
        <taxon>Paenibacillus</taxon>
    </lineage>
</organism>
<dbReference type="AlphaFoldDB" id="A0A168JND6"/>
<sequence>MINMNKPDLIAHPIRLRIIQLLTVKKVITTQQLLGSLVDVPQTTLYRHLKKLLDADIIYIVDKKKARGAIEKTYALYDQAAILTQHDLEIAGQEDQIRYFRTFTTMLLSNIEQYLQSDSIDFIRDNVHFRQVALHLSNDELIDFADAFQKLLIPLLNNPPSADRQLHMLTTILLPSQN</sequence>
<dbReference type="Gene3D" id="6.10.140.2180">
    <property type="match status" value="1"/>
</dbReference>
<comment type="caution">
    <text evidence="2">The sequence shown here is derived from an EMBL/GenBank/DDBJ whole genome shotgun (WGS) entry which is preliminary data.</text>
</comment>
<protein>
    <submittedName>
        <fullName evidence="2">Uncharacterized protein</fullName>
    </submittedName>
</protein>
<gene>
    <name evidence="3" type="ORF">PBAT_22370</name>
    <name evidence="2" type="ORF">PBAT_22385</name>
</gene>
<dbReference type="EMBL" id="LVJI01000050">
    <property type="protein sequence ID" value="OAB40872.1"/>
    <property type="molecule type" value="Genomic_DNA"/>
</dbReference>
<evidence type="ECO:0000313" key="2">
    <source>
        <dbReference type="EMBL" id="OAB40872.1"/>
    </source>
</evidence>
<dbReference type="SUPFAM" id="SSF46785">
    <property type="entry name" value="Winged helix' DNA-binding domain"/>
    <property type="match status" value="1"/>
</dbReference>
<evidence type="ECO:0000313" key="3">
    <source>
        <dbReference type="EMBL" id="OAB40935.1"/>
    </source>
</evidence>
<dbReference type="GO" id="GO:0003677">
    <property type="term" value="F:DNA binding"/>
    <property type="evidence" value="ECO:0007669"/>
    <property type="project" value="UniProtKB-KW"/>
</dbReference>
<evidence type="ECO:0000256" key="1">
    <source>
        <dbReference type="ARBA" id="ARBA00023125"/>
    </source>
</evidence>
<dbReference type="Proteomes" id="UP000077355">
    <property type="component" value="Unassembled WGS sequence"/>
</dbReference>
<keyword evidence="1" id="KW-0238">DNA-binding</keyword>
<proteinExistence type="predicted"/>
<dbReference type="InterPro" id="IPR036390">
    <property type="entry name" value="WH_DNA-bd_sf"/>
</dbReference>
<dbReference type="Pfam" id="PF12840">
    <property type="entry name" value="HTH_20"/>
    <property type="match status" value="1"/>
</dbReference>